<dbReference type="InterPro" id="IPR012902">
    <property type="entry name" value="N_methyl_site"/>
</dbReference>
<evidence type="ECO:0000256" key="9">
    <source>
        <dbReference type="SAM" id="Phobius"/>
    </source>
</evidence>
<dbReference type="SUPFAM" id="SSF54523">
    <property type="entry name" value="Pili subunits"/>
    <property type="match status" value="1"/>
</dbReference>
<gene>
    <name evidence="10" type="ORF">A3G33_03415</name>
</gene>
<evidence type="ECO:0000256" key="7">
    <source>
        <dbReference type="ARBA" id="ARBA00022989"/>
    </source>
</evidence>
<comment type="subcellular location">
    <subcellularLocation>
        <location evidence="1">Cell inner membrane</location>
        <topology evidence="1">Single-pass membrane protein</topology>
    </subcellularLocation>
</comment>
<comment type="caution">
    <text evidence="10">The sequence shown here is derived from an EMBL/GenBank/DDBJ whole genome shotgun (WGS) entry which is preliminary data.</text>
</comment>
<keyword evidence="6 9" id="KW-0812">Transmembrane</keyword>
<keyword evidence="8 9" id="KW-0472">Membrane</keyword>
<proteinExistence type="inferred from homology"/>
<dbReference type="Proteomes" id="UP000178187">
    <property type="component" value="Unassembled WGS sequence"/>
</dbReference>
<dbReference type="InterPro" id="IPR010052">
    <property type="entry name" value="T2SS_protein-GspI"/>
</dbReference>
<evidence type="ECO:0000256" key="5">
    <source>
        <dbReference type="ARBA" id="ARBA00022519"/>
    </source>
</evidence>
<protein>
    <recommendedName>
        <fullName evidence="12">Type IV pilus modification protein PilV</fullName>
    </recommendedName>
</protein>
<dbReference type="EMBL" id="MHFR01000051">
    <property type="protein sequence ID" value="OGW96366.1"/>
    <property type="molecule type" value="Genomic_DNA"/>
</dbReference>
<evidence type="ECO:0000256" key="3">
    <source>
        <dbReference type="ARBA" id="ARBA00022475"/>
    </source>
</evidence>
<dbReference type="PROSITE" id="PS00409">
    <property type="entry name" value="PROKAR_NTER_METHYL"/>
    <property type="match status" value="1"/>
</dbReference>
<dbReference type="GO" id="GO:0005886">
    <property type="term" value="C:plasma membrane"/>
    <property type="evidence" value="ECO:0007669"/>
    <property type="project" value="UniProtKB-SubCell"/>
</dbReference>
<organism evidence="10 11">
    <name type="scientific">Candidatus Danuiimicrobium aquiferis</name>
    <dbReference type="NCBI Taxonomy" id="1801832"/>
    <lineage>
        <taxon>Bacteria</taxon>
        <taxon>Pseudomonadati</taxon>
        <taxon>Candidatus Omnitrophota</taxon>
        <taxon>Candidatus Danuiimicrobium</taxon>
    </lineage>
</organism>
<accession>A0A1G1KTX7</accession>
<dbReference type="PANTHER" id="PTHR38779:SF2">
    <property type="entry name" value="TYPE II SECRETION SYSTEM PROTEIN I-RELATED"/>
    <property type="match status" value="1"/>
</dbReference>
<comment type="similarity">
    <text evidence="2">Belongs to the GSP I family.</text>
</comment>
<evidence type="ECO:0000256" key="6">
    <source>
        <dbReference type="ARBA" id="ARBA00022692"/>
    </source>
</evidence>
<name>A0A1G1KTX7_9BACT</name>
<evidence type="ECO:0000256" key="8">
    <source>
        <dbReference type="ARBA" id="ARBA00023136"/>
    </source>
</evidence>
<keyword evidence="3" id="KW-1003">Cell membrane</keyword>
<dbReference type="InterPro" id="IPR045584">
    <property type="entry name" value="Pilin-like"/>
</dbReference>
<dbReference type="AlphaFoldDB" id="A0A1G1KTX7"/>
<reference evidence="10 11" key="1">
    <citation type="journal article" date="2016" name="Nat. Commun.">
        <title>Thousands of microbial genomes shed light on interconnected biogeochemical processes in an aquifer system.</title>
        <authorList>
            <person name="Anantharaman K."/>
            <person name="Brown C.T."/>
            <person name="Hug L.A."/>
            <person name="Sharon I."/>
            <person name="Castelle C.J."/>
            <person name="Probst A.J."/>
            <person name="Thomas B.C."/>
            <person name="Singh A."/>
            <person name="Wilkins M.J."/>
            <person name="Karaoz U."/>
            <person name="Brodie E.L."/>
            <person name="Williams K.H."/>
            <person name="Hubbard S.S."/>
            <person name="Banfield J.F."/>
        </authorList>
    </citation>
    <scope>NUCLEOTIDE SEQUENCE [LARGE SCALE GENOMIC DNA]</scope>
</reference>
<feature type="transmembrane region" description="Helical" evidence="9">
    <location>
        <begin position="30"/>
        <end position="51"/>
    </location>
</feature>
<evidence type="ECO:0000256" key="4">
    <source>
        <dbReference type="ARBA" id="ARBA00022481"/>
    </source>
</evidence>
<dbReference type="GO" id="GO:0015628">
    <property type="term" value="P:protein secretion by the type II secretion system"/>
    <property type="evidence" value="ECO:0007669"/>
    <property type="project" value="InterPro"/>
</dbReference>
<evidence type="ECO:0000313" key="10">
    <source>
        <dbReference type="EMBL" id="OGW96366.1"/>
    </source>
</evidence>
<dbReference type="GO" id="GO:0015627">
    <property type="term" value="C:type II protein secretion system complex"/>
    <property type="evidence" value="ECO:0007669"/>
    <property type="project" value="InterPro"/>
</dbReference>
<dbReference type="PANTHER" id="PTHR38779">
    <property type="entry name" value="TYPE II SECRETION SYSTEM PROTEIN I-RELATED"/>
    <property type="match status" value="1"/>
</dbReference>
<evidence type="ECO:0000256" key="1">
    <source>
        <dbReference type="ARBA" id="ARBA00004377"/>
    </source>
</evidence>
<dbReference type="Pfam" id="PF07963">
    <property type="entry name" value="N_methyl"/>
    <property type="match status" value="1"/>
</dbReference>
<evidence type="ECO:0008006" key="12">
    <source>
        <dbReference type="Google" id="ProtNLM"/>
    </source>
</evidence>
<dbReference type="NCBIfam" id="TIGR02532">
    <property type="entry name" value="IV_pilin_GFxxxE"/>
    <property type="match status" value="1"/>
</dbReference>
<evidence type="ECO:0000313" key="11">
    <source>
        <dbReference type="Proteomes" id="UP000178187"/>
    </source>
</evidence>
<evidence type="ECO:0000256" key="2">
    <source>
        <dbReference type="ARBA" id="ARBA00008358"/>
    </source>
</evidence>
<keyword evidence="7 9" id="KW-1133">Transmembrane helix</keyword>
<keyword evidence="5" id="KW-0997">Cell inner membrane</keyword>
<sequence>MVKTGQWFSEKQRYIKNVGGMKSGFSLVEVIISMMVIAIVALGAFAAMNYSKKSSKDAEEKMIAVSIVERKLNEFRTLNVLDLNVYNDFQNTVTLDTNTINGDISSFLNNGLIQDRIVQPNPPNDPAYKEVTVQVTWLDRLNFSHEVTMTVTLLAA</sequence>
<keyword evidence="4" id="KW-0488">Methylation</keyword>